<evidence type="ECO:0000313" key="1">
    <source>
        <dbReference type="EMBL" id="CAB4908936.1"/>
    </source>
</evidence>
<accession>A0A6J7GPP8</accession>
<dbReference type="AlphaFoldDB" id="A0A6J7GPP8"/>
<sequence>MDLENFSEIDKSNLPKLKQYWDYLQSYRAKVNESELISSDIANIFTSPLDGEK</sequence>
<protein>
    <submittedName>
        <fullName evidence="1">Unannotated protein</fullName>
    </submittedName>
</protein>
<name>A0A6J7GPP8_9ZZZZ</name>
<proteinExistence type="predicted"/>
<dbReference type="EMBL" id="CAFBMS010000003">
    <property type="protein sequence ID" value="CAB4908936.1"/>
    <property type="molecule type" value="Genomic_DNA"/>
</dbReference>
<organism evidence="1">
    <name type="scientific">freshwater metagenome</name>
    <dbReference type="NCBI Taxonomy" id="449393"/>
    <lineage>
        <taxon>unclassified sequences</taxon>
        <taxon>metagenomes</taxon>
        <taxon>ecological metagenomes</taxon>
    </lineage>
</organism>
<reference evidence="1" key="1">
    <citation type="submission" date="2020-05" db="EMBL/GenBank/DDBJ databases">
        <authorList>
            <person name="Chiriac C."/>
            <person name="Salcher M."/>
            <person name="Ghai R."/>
            <person name="Kavagutti S V."/>
        </authorList>
    </citation>
    <scope>NUCLEOTIDE SEQUENCE</scope>
</reference>
<gene>
    <name evidence="1" type="ORF">UFOPK3614_00127</name>
</gene>